<sequence length="459" mass="51030">MSGKIGTGVDAFLLNKGNNEGTGGKFGIEDNASNVDRTVDMGGKSFSLNNLSEFNLDGVPTAEFIPFFFDEVEETGNMDLYTEVPFPGYEDRSMVQIFDDEFNDTGLDTKIYLTIDGQPVELTGEYFLFNETIPVYFLPKINTEDYDLMGYDSVRKKLDVSLNVPAVNPDDEIQPKDILLVTSDKKLRVGQLPDMGTPSWMDTLQENGALTANAYSFMSPGVIFNMYGTNQNSPVFYVSNNSNPILAKLQVGVGQNGYLDAGISFYNDHTEIRRFFQYQLDNNEWMVQYDRTIPDAGFVRGQWGYVKKLYNGASGVGSKDYYIELFPDDGHNIQLSGAASFKGKVFIVKVSGNGNVTLSVTNNGTINGKDSIILVPGTTIEVIHDGTEYRIISITAKIQNNNIVKLQTAEELNTLYPNAFEGFEVFCPNVSTPVLYRKTAFDGIWIGIEPQYYLTPTQP</sequence>
<dbReference type="Proteomes" id="UP000030129">
    <property type="component" value="Unassembled WGS sequence"/>
</dbReference>
<organism evidence="1 2">
    <name type="scientific">Flavobacterium beibuense F44-8</name>
    <dbReference type="NCBI Taxonomy" id="1406840"/>
    <lineage>
        <taxon>Bacteria</taxon>
        <taxon>Pseudomonadati</taxon>
        <taxon>Bacteroidota</taxon>
        <taxon>Flavobacteriia</taxon>
        <taxon>Flavobacteriales</taxon>
        <taxon>Flavobacteriaceae</taxon>
        <taxon>Flavobacterium</taxon>
    </lineage>
</organism>
<gene>
    <name evidence="1" type="ORF">Q763_01430</name>
</gene>
<dbReference type="AlphaFoldDB" id="A0A0A2LVN7"/>
<evidence type="ECO:0000313" key="1">
    <source>
        <dbReference type="EMBL" id="KGO84432.1"/>
    </source>
</evidence>
<protein>
    <submittedName>
        <fullName evidence="1">Uncharacterized protein</fullName>
    </submittedName>
</protein>
<dbReference type="RefSeq" id="WP_035130277.1">
    <property type="nucleotide sequence ID" value="NZ_JRLV01000001.1"/>
</dbReference>
<dbReference type="STRING" id="1406840.Q763_01430"/>
<comment type="caution">
    <text evidence="1">The sequence shown here is derived from an EMBL/GenBank/DDBJ whole genome shotgun (WGS) entry which is preliminary data.</text>
</comment>
<evidence type="ECO:0000313" key="2">
    <source>
        <dbReference type="Proteomes" id="UP000030129"/>
    </source>
</evidence>
<reference evidence="1 2" key="1">
    <citation type="submission" date="2013-09" db="EMBL/GenBank/DDBJ databases">
        <authorList>
            <person name="Zeng Z."/>
            <person name="Chen C."/>
        </authorList>
    </citation>
    <scope>NUCLEOTIDE SEQUENCE [LARGE SCALE GENOMIC DNA]</scope>
    <source>
        <strain evidence="1 2">F44-8</strain>
    </source>
</reference>
<dbReference type="EMBL" id="JRLV01000001">
    <property type="protein sequence ID" value="KGO84432.1"/>
    <property type="molecule type" value="Genomic_DNA"/>
</dbReference>
<name>A0A0A2LVN7_9FLAO</name>
<keyword evidence="2" id="KW-1185">Reference proteome</keyword>
<accession>A0A0A2LVN7</accession>
<proteinExistence type="predicted"/>